<evidence type="ECO:0000256" key="3">
    <source>
        <dbReference type="ARBA" id="ARBA00023125"/>
    </source>
</evidence>
<dbReference type="Gene3D" id="1.10.10.10">
    <property type="entry name" value="Winged helix-like DNA-binding domain superfamily/Winged helix DNA-binding domain"/>
    <property type="match status" value="1"/>
</dbReference>
<accession>A0A1G8A8P9</accession>
<organism evidence="5 6">
    <name type="scientific">Nonomuraea jiangxiensis</name>
    <dbReference type="NCBI Taxonomy" id="633440"/>
    <lineage>
        <taxon>Bacteria</taxon>
        <taxon>Bacillati</taxon>
        <taxon>Actinomycetota</taxon>
        <taxon>Actinomycetes</taxon>
        <taxon>Streptosporangiales</taxon>
        <taxon>Streptosporangiaceae</taxon>
        <taxon>Nonomuraea</taxon>
    </lineage>
</organism>
<dbReference type="EMBL" id="FNDJ01000001">
    <property type="protein sequence ID" value="SDH17298.1"/>
    <property type="molecule type" value="Genomic_DNA"/>
</dbReference>
<dbReference type="InterPro" id="IPR036390">
    <property type="entry name" value="WH_DNA-bd_sf"/>
</dbReference>
<comment type="similarity">
    <text evidence="1">Belongs to the BlaI transcriptional regulatory family.</text>
</comment>
<dbReference type="RefSeq" id="WP_090928989.1">
    <property type="nucleotide sequence ID" value="NZ_FNDJ01000001.1"/>
</dbReference>
<reference evidence="5 6" key="1">
    <citation type="submission" date="2016-10" db="EMBL/GenBank/DDBJ databases">
        <authorList>
            <person name="de Groot N.N."/>
        </authorList>
    </citation>
    <scope>NUCLEOTIDE SEQUENCE [LARGE SCALE GENOMIC DNA]</scope>
    <source>
        <strain evidence="5 6">CGMCC 4.6533</strain>
    </source>
</reference>
<dbReference type="Proteomes" id="UP000199202">
    <property type="component" value="Unassembled WGS sequence"/>
</dbReference>
<dbReference type="GO" id="GO:0003677">
    <property type="term" value="F:DNA binding"/>
    <property type="evidence" value="ECO:0007669"/>
    <property type="project" value="UniProtKB-KW"/>
</dbReference>
<dbReference type="Pfam" id="PF03965">
    <property type="entry name" value="Penicillinase_R"/>
    <property type="match status" value="1"/>
</dbReference>
<evidence type="ECO:0000256" key="2">
    <source>
        <dbReference type="ARBA" id="ARBA00023015"/>
    </source>
</evidence>
<evidence type="ECO:0000313" key="6">
    <source>
        <dbReference type="Proteomes" id="UP000199202"/>
    </source>
</evidence>
<name>A0A1G8A8P9_9ACTN</name>
<sequence>MNSLGDLERRIMDVLWSTGSWLTVRDVLNQMSDRDLAYTTVMTVMNRLVRKDFLLRERTEDGRTWRYRPAAGREAYVAELMLSALSETGDRIAALGHFARSVTAEEAEALREALPQDRTRERP</sequence>
<evidence type="ECO:0000256" key="4">
    <source>
        <dbReference type="ARBA" id="ARBA00023163"/>
    </source>
</evidence>
<keyword evidence="3" id="KW-0238">DNA-binding</keyword>
<dbReference type="SUPFAM" id="SSF46785">
    <property type="entry name" value="Winged helix' DNA-binding domain"/>
    <property type="match status" value="1"/>
</dbReference>
<evidence type="ECO:0000256" key="1">
    <source>
        <dbReference type="ARBA" id="ARBA00011046"/>
    </source>
</evidence>
<dbReference type="Gene3D" id="6.10.140.850">
    <property type="match status" value="1"/>
</dbReference>
<dbReference type="AlphaFoldDB" id="A0A1G8A8P9"/>
<keyword evidence="2" id="KW-0805">Transcription regulation</keyword>
<dbReference type="InterPro" id="IPR005650">
    <property type="entry name" value="BlaI_family"/>
</dbReference>
<keyword evidence="6" id="KW-1185">Reference proteome</keyword>
<keyword evidence="4" id="KW-0804">Transcription</keyword>
<proteinExistence type="inferred from homology"/>
<dbReference type="OrthoDB" id="9813987at2"/>
<gene>
    <name evidence="5" type="ORF">SAMN05421869_101652</name>
</gene>
<evidence type="ECO:0000313" key="5">
    <source>
        <dbReference type="EMBL" id="SDH17298.1"/>
    </source>
</evidence>
<dbReference type="STRING" id="633440.SAMN05421869_101652"/>
<dbReference type="InterPro" id="IPR036388">
    <property type="entry name" value="WH-like_DNA-bd_sf"/>
</dbReference>
<protein>
    <submittedName>
        <fullName evidence="5">Predicted transcriptional regulator</fullName>
    </submittedName>
</protein>
<dbReference type="GO" id="GO:0045892">
    <property type="term" value="P:negative regulation of DNA-templated transcription"/>
    <property type="evidence" value="ECO:0007669"/>
    <property type="project" value="InterPro"/>
</dbReference>